<dbReference type="Proteomes" id="UP000199473">
    <property type="component" value="Unassembled WGS sequence"/>
</dbReference>
<accession>A0A1I4A110</accession>
<evidence type="ECO:0000313" key="1">
    <source>
        <dbReference type="EMBL" id="SFK49910.1"/>
    </source>
</evidence>
<gene>
    <name evidence="1" type="ORF">SAMN02745775_10342</name>
</gene>
<proteinExistence type="predicted"/>
<dbReference type="STRING" id="1123062.SAMN02745775_10342"/>
<keyword evidence="2" id="KW-1185">Reference proteome</keyword>
<reference evidence="1 2" key="1">
    <citation type="submission" date="2016-10" db="EMBL/GenBank/DDBJ databases">
        <authorList>
            <person name="de Groot N.N."/>
        </authorList>
    </citation>
    <scope>NUCLEOTIDE SEQUENCE [LARGE SCALE GENOMIC DNA]</scope>
    <source>
        <strain evidence="1 2">DSM 19981</strain>
    </source>
</reference>
<evidence type="ECO:0000313" key="2">
    <source>
        <dbReference type="Proteomes" id="UP000199473"/>
    </source>
</evidence>
<dbReference type="AlphaFoldDB" id="A0A1I4A110"/>
<dbReference type="EMBL" id="FOSQ01000003">
    <property type="protein sequence ID" value="SFK49910.1"/>
    <property type="molecule type" value="Genomic_DNA"/>
</dbReference>
<sequence>MPMPAWDGDWLESTSARSTLPNIGVQVTFTDGLAGRYLFNGRELATATQSSSDSEAAILLPGVRGRAVLTQTGPNTAAYTYTEASGANIQADVTRQ</sequence>
<protein>
    <submittedName>
        <fullName evidence="1">Uncharacterized protein</fullName>
    </submittedName>
</protein>
<organism evidence="1 2">
    <name type="scientific">Falsiroseomonas stagni DSM 19981</name>
    <dbReference type="NCBI Taxonomy" id="1123062"/>
    <lineage>
        <taxon>Bacteria</taxon>
        <taxon>Pseudomonadati</taxon>
        <taxon>Pseudomonadota</taxon>
        <taxon>Alphaproteobacteria</taxon>
        <taxon>Acetobacterales</taxon>
        <taxon>Roseomonadaceae</taxon>
        <taxon>Falsiroseomonas</taxon>
    </lineage>
</organism>
<name>A0A1I4A110_9PROT</name>